<dbReference type="VEuPathDB" id="ToxoDB:cyc_02252"/>
<accession>A0A1D3D177</accession>
<sequence>MPTCFPRLLKASPGRKRRFYEGWVPYSLGSARTGATGAVEREAYEGHWATVYRQRFDLGISSADSICIPLYLRLRGEDSRAKWRAARLRREGVKKGGWVVWISEDTGYLYATTVAQWTHSNRQQWHDECRERCDQRCALASRVQTATAKSSCDINKSSGGSNAKGNNGEQTTDSRRSSGAKGLPSTERRILNLLVLLHGMSPPAVLQTDVVENFGNLLATILERFPTNQKQKQSFLSSSALSAETACVGSGAGNVDPTDAGGPLEGSHLPPGTTSAYATAGASSKGVLSCQDSTTAYPATLLFLIYSYRDATWQSVAACMARIVPLLADELQVLLQHWDEVRLFAVGHSLGGLLWRFVMLRRLQQLLFPPSNKQATGPAKKASAVPDCYNTLLKALQHPKLRLETFCTLASPHVGAYKSSAVYRSMPRAVAGLRFLPNSNYAQDLLLQSDKGVLAALAEEERAGRSHMTYPFSMSQDDACSAKMFQQSSGILNFQPSTGKNTSKIFQEQGNTTNEPQQHGRTRVLASCGQTSQSATLSSPPQAFEAARETHVVPGEVPILAVNRFKRVVLYGIYETDWIVSANSALATAADLRKTPEGRVVTQRPMYPVRLKSATANSACTIIFRSPRHHRSCKYGIRNSTSKCNTELLLAQQHIDVFNHVSFIERETKGRRGDYRKCKECEASSYSAESLQIQREVGCDTESCGEREDCFSMDSNDYRARGRRTQEFGFSQEKRTNEVRAATTAVTAAAAVAERNPERGLSLFHLRATPTGCTPPLSWIVLRSLSSVAFCLSNKASSPERQCIKSREKWAVPFLRLETHACVDVHAEVLHVERPPAGGVVGERD</sequence>
<organism evidence="3 4">
    <name type="scientific">Cyclospora cayetanensis</name>
    <dbReference type="NCBI Taxonomy" id="88456"/>
    <lineage>
        <taxon>Eukaryota</taxon>
        <taxon>Sar</taxon>
        <taxon>Alveolata</taxon>
        <taxon>Apicomplexa</taxon>
        <taxon>Conoidasida</taxon>
        <taxon>Coccidia</taxon>
        <taxon>Eucoccidiorida</taxon>
        <taxon>Eimeriorina</taxon>
        <taxon>Eimeriidae</taxon>
        <taxon>Cyclospora</taxon>
    </lineage>
</organism>
<dbReference type="Pfam" id="PF05057">
    <property type="entry name" value="DUF676"/>
    <property type="match status" value="1"/>
</dbReference>
<dbReference type="EMBL" id="JROU02001174">
    <property type="protein sequence ID" value="OEH77196.1"/>
    <property type="molecule type" value="Genomic_DNA"/>
</dbReference>
<evidence type="ECO:0000256" key="1">
    <source>
        <dbReference type="SAM" id="MobiDB-lite"/>
    </source>
</evidence>
<keyword evidence="4" id="KW-1185">Reference proteome</keyword>
<dbReference type="SUPFAM" id="SSF53474">
    <property type="entry name" value="alpha/beta-Hydrolases"/>
    <property type="match status" value="1"/>
</dbReference>
<protein>
    <recommendedName>
        <fullName evidence="2">DUF676 domain-containing protein</fullName>
    </recommendedName>
</protein>
<dbReference type="AlphaFoldDB" id="A0A1D3D177"/>
<dbReference type="VEuPathDB" id="ToxoDB:LOC113147302"/>
<name>A0A1D3D177_9EIME</name>
<dbReference type="Proteomes" id="UP000095192">
    <property type="component" value="Unassembled WGS sequence"/>
</dbReference>
<proteinExistence type="predicted"/>
<feature type="compositionally biased region" description="Low complexity" evidence="1">
    <location>
        <begin position="155"/>
        <end position="168"/>
    </location>
</feature>
<evidence type="ECO:0000313" key="4">
    <source>
        <dbReference type="Proteomes" id="UP000095192"/>
    </source>
</evidence>
<gene>
    <name evidence="3" type="ORF">cyc_02252</name>
</gene>
<feature type="region of interest" description="Disordered" evidence="1">
    <location>
        <begin position="151"/>
        <end position="183"/>
    </location>
</feature>
<evidence type="ECO:0000259" key="2">
    <source>
        <dbReference type="Pfam" id="PF05057"/>
    </source>
</evidence>
<feature type="domain" description="DUF676" evidence="2">
    <location>
        <begin position="322"/>
        <end position="421"/>
    </location>
</feature>
<dbReference type="InParanoid" id="A0A1D3D177"/>
<comment type="caution">
    <text evidence="3">The sequence shown here is derived from an EMBL/GenBank/DDBJ whole genome shotgun (WGS) entry which is preliminary data.</text>
</comment>
<dbReference type="InterPro" id="IPR029058">
    <property type="entry name" value="AB_hydrolase_fold"/>
</dbReference>
<reference evidence="3 4" key="1">
    <citation type="journal article" date="2016" name="BMC Genomics">
        <title>Comparative genomics reveals Cyclospora cayetanensis possesses coccidia-like metabolism and invasion components but unique surface antigens.</title>
        <authorList>
            <person name="Liu S."/>
            <person name="Wang L."/>
            <person name="Zheng H."/>
            <person name="Xu Z."/>
            <person name="Roellig D.M."/>
            <person name="Li N."/>
            <person name="Frace M.A."/>
            <person name="Tang K."/>
            <person name="Arrowood M.J."/>
            <person name="Moss D.M."/>
            <person name="Zhang L."/>
            <person name="Feng Y."/>
            <person name="Xiao L."/>
        </authorList>
    </citation>
    <scope>NUCLEOTIDE SEQUENCE [LARGE SCALE GENOMIC DNA]</scope>
    <source>
        <strain evidence="3 4">CHN_HEN01</strain>
    </source>
</reference>
<dbReference type="InterPro" id="IPR007751">
    <property type="entry name" value="DUF676_lipase-like"/>
</dbReference>
<evidence type="ECO:0000313" key="3">
    <source>
        <dbReference type="EMBL" id="OEH77196.1"/>
    </source>
</evidence>